<dbReference type="Pfam" id="PF02931">
    <property type="entry name" value="Neur_chan_LBD"/>
    <property type="match status" value="1"/>
</dbReference>
<dbReference type="GO" id="GO:0016020">
    <property type="term" value="C:membrane"/>
    <property type="evidence" value="ECO:0007669"/>
    <property type="project" value="InterPro"/>
</dbReference>
<feature type="transmembrane region" description="Helical" evidence="1">
    <location>
        <begin position="417"/>
        <end position="435"/>
    </location>
</feature>
<dbReference type="Pfam" id="PF12248">
    <property type="entry name" value="Methyltransf_FA"/>
    <property type="match status" value="1"/>
</dbReference>
<dbReference type="SUPFAM" id="SSF63712">
    <property type="entry name" value="Nicotinic receptor ligand binding domain-like"/>
    <property type="match status" value="1"/>
</dbReference>
<keyword evidence="2" id="KW-0732">Signal</keyword>
<dbReference type="VEuPathDB" id="VectorBase:AAEL004958"/>
<keyword evidence="1" id="KW-0472">Membrane</keyword>
<dbReference type="InterPro" id="IPR006202">
    <property type="entry name" value="Neur_chan_lig-bd"/>
</dbReference>
<feature type="domain" description="Neurotransmitter-gated ion-channel ligand-binding" evidence="3">
    <location>
        <begin position="227"/>
        <end position="356"/>
    </location>
</feature>
<dbReference type="InterPro" id="IPR036734">
    <property type="entry name" value="Neur_chan_lig-bd_sf"/>
</dbReference>
<evidence type="ECO:0000256" key="1">
    <source>
        <dbReference type="SAM" id="Phobius"/>
    </source>
</evidence>
<organism evidence="5">
    <name type="scientific">Aedes aegypti</name>
    <name type="common">Yellowfever mosquito</name>
    <name type="synonym">Culex aegypti</name>
    <dbReference type="NCBI Taxonomy" id="7159"/>
    <lineage>
        <taxon>Eukaryota</taxon>
        <taxon>Metazoa</taxon>
        <taxon>Ecdysozoa</taxon>
        <taxon>Arthropoda</taxon>
        <taxon>Hexapoda</taxon>
        <taxon>Insecta</taxon>
        <taxon>Pterygota</taxon>
        <taxon>Neoptera</taxon>
        <taxon>Endopterygota</taxon>
        <taxon>Diptera</taxon>
        <taxon>Nematocera</taxon>
        <taxon>Culicoidea</taxon>
        <taxon>Culicidae</taxon>
        <taxon>Culicinae</taxon>
        <taxon>Aedini</taxon>
        <taxon>Aedes</taxon>
        <taxon>Stegomyia</taxon>
    </lineage>
</organism>
<dbReference type="PANTHER" id="PTHR36695">
    <property type="entry name" value="AGAP008648-PA"/>
    <property type="match status" value="1"/>
</dbReference>
<evidence type="ECO:0000313" key="5">
    <source>
        <dbReference type="EMBL" id="JAN95612.1"/>
    </source>
</evidence>
<evidence type="ECO:0000259" key="3">
    <source>
        <dbReference type="Pfam" id="PF02931"/>
    </source>
</evidence>
<dbReference type="EMBL" id="GDUN01000307">
    <property type="protein sequence ID" value="JAN95612.1"/>
    <property type="molecule type" value="mRNA"/>
</dbReference>
<feature type="transmembrane region" description="Helical" evidence="1">
    <location>
        <begin position="544"/>
        <end position="562"/>
    </location>
</feature>
<dbReference type="InterPro" id="IPR022041">
    <property type="entry name" value="Methyltransf_FA"/>
</dbReference>
<dbReference type="GO" id="GO:0016740">
    <property type="term" value="F:transferase activity"/>
    <property type="evidence" value="ECO:0007669"/>
    <property type="project" value="UniProtKB-KW"/>
</dbReference>
<dbReference type="AlphaFoldDB" id="A0A0P6K120"/>
<accession>A0A0P6K120</accession>
<dbReference type="Gene3D" id="2.70.170.10">
    <property type="entry name" value="Neurotransmitter-gated ion-channel ligand-binding domain"/>
    <property type="match status" value="1"/>
</dbReference>
<dbReference type="GO" id="GO:0005230">
    <property type="term" value="F:extracellular ligand-gated monoatomic ion channel activity"/>
    <property type="evidence" value="ECO:0007669"/>
    <property type="project" value="InterPro"/>
</dbReference>
<keyword evidence="1" id="KW-1133">Transmembrane helix</keyword>
<feature type="transmembrane region" description="Helical" evidence="1">
    <location>
        <begin position="470"/>
        <end position="490"/>
    </location>
</feature>
<dbReference type="PANTHER" id="PTHR36695:SF12">
    <property type="entry name" value="AGAP008648-PA"/>
    <property type="match status" value="1"/>
</dbReference>
<reference evidence="5" key="1">
    <citation type="journal article" date="2016" name="PLoS ONE">
        <title>A Deep Insight into the Sialome of Male and Female Aedes aegypti Mosquitoes.</title>
        <authorList>
            <person name="Ribeiro J.M."/>
            <person name="Martin-Martin I."/>
            <person name="Arca B."/>
            <person name="Calvo E."/>
        </authorList>
    </citation>
    <scope>NUCLEOTIDE SEQUENCE</scope>
    <source>
        <strain evidence="5">Liverpool</strain>
        <tissue evidence="5">Salivary glands</tissue>
    </source>
</reference>
<feature type="chain" id="PRO_5006129377" evidence="2">
    <location>
        <begin position="20"/>
        <end position="565"/>
    </location>
</feature>
<keyword evidence="5" id="KW-0808">Transferase</keyword>
<name>A0A0P6K120_AEDAE</name>
<protein>
    <submittedName>
        <fullName evidence="5">Putative farnesoic acid 0-methyl transferase</fullName>
    </submittedName>
</protein>
<feature type="signal peptide" evidence="2">
    <location>
        <begin position="1"/>
        <end position="19"/>
    </location>
</feature>
<evidence type="ECO:0000259" key="4">
    <source>
        <dbReference type="Pfam" id="PF12248"/>
    </source>
</evidence>
<keyword evidence="1" id="KW-0812">Transmembrane</keyword>
<feature type="domain" description="Farnesoic acid O-methyl transferase" evidence="4">
    <location>
        <begin position="41"/>
        <end position="185"/>
    </location>
</feature>
<evidence type="ECO:0000256" key="2">
    <source>
        <dbReference type="SAM" id="SignalP"/>
    </source>
</evidence>
<sequence length="565" mass="64911">MWLLAWLILVAGSIQYGSAESKYNVTYADLDKCKQYNAVSGYNYHAFFKLADLDNHSPDNETIVNLRLFVVTAKDAHVLLSDSDSNIADAQVYEIVIGAGANTFSEIRKQRKKNPLKTKSTKGVLSAIDPLPLRIRITKQGLIEVGIEGQDLPLMSATDKGVIEVKYLSFSSWGSSMAKWFYDCPSDDETTTELEEFDPSKDMTPREKLLYELQLNTSFNAPEVQTPIEIKQLVFTRVAYDSWKNTLETRFFLRAAWFDNRTTWIPEDHGNISRLVGFHYITWTPSLFVRDDGECKLNELYGLDHVSFTHDGRFEWLSKEISTETYCVLRESSDWPNEANECDLALGTEHASIPLKIMSDAVSFHPNIIQSDWNVEKITKHEFENTHELFLLKDGSPRKEAILRLHLRRTNEFYDTILYAPYFVSSVMILVAFWLDGMLRIFVNTIGTLMLIATFLQMSVFVPATMNPKIFAFFHYSLYFSFICILLFIVDKCLQTYGGKMAPDSWLIRLVSYPYLRIIFRLDGGSNYDSLHRKNLEKRDFVKLLDRVAFLAMAGVLAVSIFKKM</sequence>
<feature type="transmembrane region" description="Helical" evidence="1">
    <location>
        <begin position="442"/>
        <end position="464"/>
    </location>
</feature>
<proteinExistence type="evidence at transcript level"/>